<dbReference type="InterPro" id="IPR042242">
    <property type="entry name" value="RecO_C"/>
</dbReference>
<dbReference type="Proteomes" id="UP001597459">
    <property type="component" value="Unassembled WGS sequence"/>
</dbReference>
<keyword evidence="3 7" id="KW-0227">DNA damage</keyword>
<evidence type="ECO:0000256" key="2">
    <source>
        <dbReference type="ARBA" id="ARBA00021310"/>
    </source>
</evidence>
<comment type="similarity">
    <text evidence="1 7">Belongs to the RecO family.</text>
</comment>
<evidence type="ECO:0000313" key="9">
    <source>
        <dbReference type="EMBL" id="MFD2590483.1"/>
    </source>
</evidence>
<comment type="function">
    <text evidence="7">Involved in DNA repair and RecF pathway recombination.</text>
</comment>
<gene>
    <name evidence="7 9" type="primary">recO</name>
    <name evidence="9" type="ORF">ACFSTE_06530</name>
</gene>
<evidence type="ECO:0000256" key="6">
    <source>
        <dbReference type="ARBA" id="ARBA00033409"/>
    </source>
</evidence>
<dbReference type="Pfam" id="PF11967">
    <property type="entry name" value="RecO_N"/>
    <property type="match status" value="1"/>
</dbReference>
<sequence length="239" mass="27878">MVVTTAAIVIHSLRYGEADLIVTLFTRKYGVRSYLLKGVLKSKKGKLRAALFQPLTLLDIEAVHKDKNTLERIKEAKVRMPYQTLHLDFVKTSMVFFISEMLKSLIQEEETNEELYEYLETTFLWLDAHDQIGNFHIIFLIKLMQYLGCYPDISQMQFSWFNMYDGCFQSISTDAFCVEGVHVEAFKEFFGMTFEGSMNIKLTKKVRKDILNMILGYFELHLQGFSKPKSLSIINEIFR</sequence>
<dbReference type="PANTHER" id="PTHR33991:SF1">
    <property type="entry name" value="DNA REPAIR PROTEIN RECO"/>
    <property type="match status" value="1"/>
</dbReference>
<reference evidence="10" key="1">
    <citation type="journal article" date="2019" name="Int. J. Syst. Evol. Microbiol.">
        <title>The Global Catalogue of Microorganisms (GCM) 10K type strain sequencing project: providing services to taxonomists for standard genome sequencing and annotation.</title>
        <authorList>
            <consortium name="The Broad Institute Genomics Platform"/>
            <consortium name="The Broad Institute Genome Sequencing Center for Infectious Disease"/>
            <person name="Wu L."/>
            <person name="Ma J."/>
        </authorList>
    </citation>
    <scope>NUCLEOTIDE SEQUENCE [LARGE SCALE GENOMIC DNA]</scope>
    <source>
        <strain evidence="10">KCTC 42423</strain>
    </source>
</reference>
<evidence type="ECO:0000256" key="4">
    <source>
        <dbReference type="ARBA" id="ARBA00023172"/>
    </source>
</evidence>
<evidence type="ECO:0000313" key="10">
    <source>
        <dbReference type="Proteomes" id="UP001597459"/>
    </source>
</evidence>
<evidence type="ECO:0000259" key="8">
    <source>
        <dbReference type="Pfam" id="PF11967"/>
    </source>
</evidence>
<dbReference type="Gene3D" id="2.40.50.140">
    <property type="entry name" value="Nucleic acid-binding proteins"/>
    <property type="match status" value="1"/>
</dbReference>
<dbReference type="Pfam" id="PF02565">
    <property type="entry name" value="RecO_C"/>
    <property type="match status" value="1"/>
</dbReference>
<dbReference type="SUPFAM" id="SSF57863">
    <property type="entry name" value="ArfGap/RecO-like zinc finger"/>
    <property type="match status" value="1"/>
</dbReference>
<dbReference type="Gene3D" id="1.20.1440.120">
    <property type="entry name" value="Recombination protein O, C-terminal domain"/>
    <property type="match status" value="1"/>
</dbReference>
<dbReference type="SUPFAM" id="SSF50249">
    <property type="entry name" value="Nucleic acid-binding proteins"/>
    <property type="match status" value="1"/>
</dbReference>
<evidence type="ECO:0000256" key="3">
    <source>
        <dbReference type="ARBA" id="ARBA00022763"/>
    </source>
</evidence>
<evidence type="ECO:0000256" key="5">
    <source>
        <dbReference type="ARBA" id="ARBA00023204"/>
    </source>
</evidence>
<dbReference type="NCBIfam" id="TIGR00613">
    <property type="entry name" value="reco"/>
    <property type="match status" value="1"/>
</dbReference>
<dbReference type="InterPro" id="IPR003717">
    <property type="entry name" value="RecO"/>
</dbReference>
<dbReference type="InterPro" id="IPR012340">
    <property type="entry name" value="NA-bd_OB-fold"/>
</dbReference>
<keyword evidence="5 7" id="KW-0234">DNA repair</keyword>
<dbReference type="InterPro" id="IPR022572">
    <property type="entry name" value="DNA_rep/recomb_RecO_N"/>
</dbReference>
<dbReference type="PANTHER" id="PTHR33991">
    <property type="entry name" value="DNA REPAIR PROTEIN RECO"/>
    <property type="match status" value="1"/>
</dbReference>
<keyword evidence="10" id="KW-1185">Reference proteome</keyword>
<feature type="domain" description="DNA replication/recombination mediator RecO N-terminal" evidence="8">
    <location>
        <begin position="1"/>
        <end position="79"/>
    </location>
</feature>
<protein>
    <recommendedName>
        <fullName evidence="2 7">DNA repair protein RecO</fullName>
    </recommendedName>
    <alternativeName>
        <fullName evidence="6 7">Recombination protein O</fullName>
    </alternativeName>
</protein>
<organism evidence="9 10">
    <name type="scientific">Aquimarina hainanensis</name>
    <dbReference type="NCBI Taxonomy" id="1578017"/>
    <lineage>
        <taxon>Bacteria</taxon>
        <taxon>Pseudomonadati</taxon>
        <taxon>Bacteroidota</taxon>
        <taxon>Flavobacteriia</taxon>
        <taxon>Flavobacteriales</taxon>
        <taxon>Flavobacteriaceae</taxon>
        <taxon>Aquimarina</taxon>
    </lineage>
</organism>
<dbReference type="EMBL" id="JBHULX010000004">
    <property type="protein sequence ID" value="MFD2590483.1"/>
    <property type="molecule type" value="Genomic_DNA"/>
</dbReference>
<dbReference type="HAMAP" id="MF_00201">
    <property type="entry name" value="RecO"/>
    <property type="match status" value="1"/>
</dbReference>
<dbReference type="InterPro" id="IPR037278">
    <property type="entry name" value="ARFGAP/RecO"/>
</dbReference>
<accession>A0ABW5N8F6</accession>
<proteinExistence type="inferred from homology"/>
<comment type="caution">
    <text evidence="9">The sequence shown here is derived from an EMBL/GenBank/DDBJ whole genome shotgun (WGS) entry which is preliminary data.</text>
</comment>
<evidence type="ECO:0000256" key="1">
    <source>
        <dbReference type="ARBA" id="ARBA00007452"/>
    </source>
</evidence>
<evidence type="ECO:0000256" key="7">
    <source>
        <dbReference type="HAMAP-Rule" id="MF_00201"/>
    </source>
</evidence>
<name>A0ABW5N8F6_9FLAO</name>
<keyword evidence="4 7" id="KW-0233">DNA recombination</keyword>
<dbReference type="RefSeq" id="WP_176028408.1">
    <property type="nucleotide sequence ID" value="NZ_JBHSJV010000001.1"/>
</dbReference>